<keyword evidence="2" id="KW-1185">Reference proteome</keyword>
<dbReference type="Proteomes" id="UP001162030">
    <property type="component" value="Chromosome"/>
</dbReference>
<gene>
    <name evidence="1" type="ORF">MSZNOR_3357</name>
</gene>
<evidence type="ECO:0000313" key="1">
    <source>
        <dbReference type="EMBL" id="CAI8896721.1"/>
    </source>
</evidence>
<organism evidence="1 2">
    <name type="scientific">Methylocaldum szegediense</name>
    <dbReference type="NCBI Taxonomy" id="73780"/>
    <lineage>
        <taxon>Bacteria</taxon>
        <taxon>Pseudomonadati</taxon>
        <taxon>Pseudomonadota</taxon>
        <taxon>Gammaproteobacteria</taxon>
        <taxon>Methylococcales</taxon>
        <taxon>Methylococcaceae</taxon>
        <taxon>Methylocaldum</taxon>
    </lineage>
</organism>
<reference evidence="1 2" key="1">
    <citation type="submission" date="2023-03" db="EMBL/GenBank/DDBJ databases">
        <authorList>
            <person name="Pearce D."/>
        </authorList>
    </citation>
    <scope>NUCLEOTIDE SEQUENCE [LARGE SCALE GENOMIC DNA]</scope>
    <source>
        <strain evidence="1">Msz</strain>
    </source>
</reference>
<proteinExistence type="predicted"/>
<accession>A0ABM9I505</accession>
<dbReference type="EMBL" id="OX458333">
    <property type="protein sequence ID" value="CAI8896721.1"/>
    <property type="molecule type" value="Genomic_DNA"/>
</dbReference>
<name>A0ABM9I505_9GAMM</name>
<evidence type="ECO:0000313" key="2">
    <source>
        <dbReference type="Proteomes" id="UP001162030"/>
    </source>
</evidence>
<sequence>MLTWRIPELQHHIPHLHRPTIRTVKTGARVSISENMPGNPWRIFKRWPLRAGIGLLIKTQPLLALCFQSSSAVYCSGKDVGGAKSSAKGWP</sequence>
<protein>
    <submittedName>
        <fullName evidence="1">Uncharacterized protein</fullName>
    </submittedName>
</protein>